<reference evidence="4" key="1">
    <citation type="journal article" date="2019" name="Int. J. Syst. Evol. Microbiol.">
        <title>The Global Catalogue of Microorganisms (GCM) 10K type strain sequencing project: providing services to taxonomists for standard genome sequencing and annotation.</title>
        <authorList>
            <consortium name="The Broad Institute Genomics Platform"/>
            <consortium name="The Broad Institute Genome Sequencing Center for Infectious Disease"/>
            <person name="Wu L."/>
            <person name="Ma J."/>
        </authorList>
    </citation>
    <scope>NUCLEOTIDE SEQUENCE [LARGE SCALE GENOMIC DNA]</scope>
    <source>
        <strain evidence="4">JCM 18304</strain>
    </source>
</reference>
<evidence type="ECO:0000256" key="1">
    <source>
        <dbReference type="ARBA" id="ARBA00022729"/>
    </source>
</evidence>
<dbReference type="Gene3D" id="3.40.190.10">
    <property type="entry name" value="Periplasmic binding protein-like II"/>
    <property type="match status" value="1"/>
</dbReference>
<evidence type="ECO:0000259" key="2">
    <source>
        <dbReference type="Pfam" id="PF00496"/>
    </source>
</evidence>
<dbReference type="InterPro" id="IPR000914">
    <property type="entry name" value="SBP_5_dom"/>
</dbReference>
<organism evidence="3 4">
    <name type="scientific">Rugosimonospora acidiphila</name>
    <dbReference type="NCBI Taxonomy" id="556531"/>
    <lineage>
        <taxon>Bacteria</taxon>
        <taxon>Bacillati</taxon>
        <taxon>Actinomycetota</taxon>
        <taxon>Actinomycetes</taxon>
        <taxon>Micromonosporales</taxon>
        <taxon>Micromonosporaceae</taxon>
        <taxon>Rugosimonospora</taxon>
    </lineage>
</organism>
<dbReference type="PROSITE" id="PS51318">
    <property type="entry name" value="TAT"/>
    <property type="match status" value="1"/>
</dbReference>
<comment type="caution">
    <text evidence="3">The sequence shown here is derived from an EMBL/GenBank/DDBJ whole genome shotgun (WGS) entry which is preliminary data.</text>
</comment>
<dbReference type="Gene3D" id="3.10.105.10">
    <property type="entry name" value="Dipeptide-binding Protein, Domain 3"/>
    <property type="match status" value="1"/>
</dbReference>
<dbReference type="PANTHER" id="PTHR30290">
    <property type="entry name" value="PERIPLASMIC BINDING COMPONENT OF ABC TRANSPORTER"/>
    <property type="match status" value="1"/>
</dbReference>
<gene>
    <name evidence="3" type="ORF">GCM10023322_06010</name>
</gene>
<dbReference type="Pfam" id="PF00496">
    <property type="entry name" value="SBP_bac_5"/>
    <property type="match status" value="1"/>
</dbReference>
<accession>A0ABP9RIX8</accession>
<dbReference type="PIRSF" id="PIRSF002741">
    <property type="entry name" value="MppA"/>
    <property type="match status" value="1"/>
</dbReference>
<name>A0ABP9RIX8_9ACTN</name>
<dbReference type="InterPro" id="IPR039424">
    <property type="entry name" value="SBP_5"/>
</dbReference>
<dbReference type="EMBL" id="BAABJQ010000002">
    <property type="protein sequence ID" value="GAA5178558.1"/>
    <property type="molecule type" value="Genomic_DNA"/>
</dbReference>
<dbReference type="InterPro" id="IPR006311">
    <property type="entry name" value="TAT_signal"/>
</dbReference>
<protein>
    <submittedName>
        <fullName evidence="3">ABC transporter substrate-binding protein</fullName>
    </submittedName>
</protein>
<dbReference type="RefSeq" id="WP_345625841.1">
    <property type="nucleotide sequence ID" value="NZ_BAABJQ010000002.1"/>
</dbReference>
<evidence type="ECO:0000313" key="3">
    <source>
        <dbReference type="EMBL" id="GAA5178558.1"/>
    </source>
</evidence>
<feature type="domain" description="Solute-binding protein family 5" evidence="2">
    <location>
        <begin position="89"/>
        <end position="433"/>
    </location>
</feature>
<dbReference type="SUPFAM" id="SSF53850">
    <property type="entry name" value="Periplasmic binding protein-like II"/>
    <property type="match status" value="1"/>
</dbReference>
<dbReference type="CDD" id="cd00995">
    <property type="entry name" value="PBP2_NikA_DppA_OppA_like"/>
    <property type="match status" value="1"/>
</dbReference>
<dbReference type="Proteomes" id="UP001501570">
    <property type="component" value="Unassembled WGS sequence"/>
</dbReference>
<evidence type="ECO:0000313" key="4">
    <source>
        <dbReference type="Proteomes" id="UP001501570"/>
    </source>
</evidence>
<keyword evidence="1" id="KW-0732">Signal</keyword>
<proteinExistence type="predicted"/>
<sequence length="523" mass="54909">MSPTSAAISRRSLLAGVAGLGGATLLAGCRRPGTSAIGGTTSPKPGGTAVLAQSADIAPTSVLAQNLPNLVLQRLVWNTLTEYDHKTLTPKPSLATDWSWSADRRTLTVNLRSDVTFHSGRPFGPKDVVDAIERQASPPTGLTAGQLKAAAAAVTGVEATGANQVTIHLSHPVTNFFDLFEAMYILDSESISDLVAGTSFVGTGPFRFGSRSPGVSLSLKKNDKYWQSGRPYLDGVEIRVVSQPDAMVSALRSAQIHLASNLPGSTVETLRDNKSLVVTALDTQDACWYVGCNVSIKPLDNKTVRQAVAYGVDRQKVLADALGGIGKVTSIPWSSTSPAYDSAHAGTYSFNPQKAKSLLASAGATGTALHIAVNAGQSVTRGIAEALQYSLQQSGFTVTIDSLQDADFTARLTGAKMPGLWVASHGFGQMSPATLLTGAYPFNSAKNASNFVDPQYATLAGSVFEAASDAAAKSAYSDVTGYLLDQQFVVDMVSSSYTYVTQSLQGIGYTMLDFLNLDDAYVA</sequence>
<dbReference type="InterPro" id="IPR030678">
    <property type="entry name" value="Peptide/Ni-bd"/>
</dbReference>
<dbReference type="PANTHER" id="PTHR30290:SF38">
    <property type="entry name" value="D,D-DIPEPTIDE-BINDING PERIPLASMIC PROTEIN DDPA-RELATED"/>
    <property type="match status" value="1"/>
</dbReference>
<keyword evidence="4" id="KW-1185">Reference proteome</keyword>